<dbReference type="AlphaFoldDB" id="A0A9Q1FV41"/>
<evidence type="ECO:0000313" key="7">
    <source>
        <dbReference type="Proteomes" id="UP001152622"/>
    </source>
</evidence>
<dbReference type="Proteomes" id="UP001152622">
    <property type="component" value="Chromosome 3"/>
</dbReference>
<proteinExistence type="predicted"/>
<keyword evidence="3" id="KW-0106">Calcium</keyword>
<dbReference type="Gene3D" id="1.10.238.10">
    <property type="entry name" value="EF-hand"/>
    <property type="match status" value="1"/>
</dbReference>
<dbReference type="CDD" id="cd00051">
    <property type="entry name" value="EFh"/>
    <property type="match status" value="2"/>
</dbReference>
<feature type="domain" description="EF-hand" evidence="5">
    <location>
        <begin position="91"/>
        <end position="126"/>
    </location>
</feature>
<organism evidence="6 7">
    <name type="scientific">Synaphobranchus kaupii</name>
    <name type="common">Kaup's arrowtooth eel</name>
    <dbReference type="NCBI Taxonomy" id="118154"/>
    <lineage>
        <taxon>Eukaryota</taxon>
        <taxon>Metazoa</taxon>
        <taxon>Chordata</taxon>
        <taxon>Craniata</taxon>
        <taxon>Vertebrata</taxon>
        <taxon>Euteleostomi</taxon>
        <taxon>Actinopterygii</taxon>
        <taxon>Neopterygii</taxon>
        <taxon>Teleostei</taxon>
        <taxon>Anguilliformes</taxon>
        <taxon>Synaphobranchidae</taxon>
        <taxon>Synaphobranchus</taxon>
    </lineage>
</organism>
<dbReference type="InterPro" id="IPR002048">
    <property type="entry name" value="EF_hand_dom"/>
</dbReference>
<evidence type="ECO:0000256" key="3">
    <source>
        <dbReference type="ARBA" id="ARBA00022837"/>
    </source>
</evidence>
<dbReference type="PROSITE" id="PS00018">
    <property type="entry name" value="EF_HAND_1"/>
    <property type="match status" value="2"/>
</dbReference>
<evidence type="ECO:0000256" key="1">
    <source>
        <dbReference type="ARBA" id="ARBA00022723"/>
    </source>
</evidence>
<dbReference type="GO" id="GO:0015459">
    <property type="term" value="F:potassium channel regulator activity"/>
    <property type="evidence" value="ECO:0007669"/>
    <property type="project" value="TreeGrafter"/>
</dbReference>
<feature type="domain" description="EF-hand" evidence="5">
    <location>
        <begin position="139"/>
        <end position="174"/>
    </location>
</feature>
<name>A0A9Q1FV41_SYNKA</name>
<keyword evidence="1" id="KW-0479">Metal-binding</keyword>
<feature type="region of interest" description="Disordered" evidence="4">
    <location>
        <begin position="26"/>
        <end position="70"/>
    </location>
</feature>
<dbReference type="PANTHER" id="PTHR23055">
    <property type="entry name" value="CALCIUM BINDING PROTEINS"/>
    <property type="match status" value="1"/>
</dbReference>
<dbReference type="InterPro" id="IPR011992">
    <property type="entry name" value="EF-hand-dom_pair"/>
</dbReference>
<dbReference type="GO" id="GO:0008076">
    <property type="term" value="C:voltage-gated potassium channel complex"/>
    <property type="evidence" value="ECO:0007669"/>
    <property type="project" value="TreeGrafter"/>
</dbReference>
<keyword evidence="7" id="KW-1185">Reference proteome</keyword>
<dbReference type="InterPro" id="IPR018247">
    <property type="entry name" value="EF_Hand_1_Ca_BS"/>
</dbReference>
<dbReference type="GO" id="GO:1901379">
    <property type="term" value="P:regulation of potassium ion transmembrane transport"/>
    <property type="evidence" value="ECO:0007669"/>
    <property type="project" value="TreeGrafter"/>
</dbReference>
<dbReference type="OrthoDB" id="191686at2759"/>
<evidence type="ECO:0000256" key="4">
    <source>
        <dbReference type="SAM" id="MobiDB-lite"/>
    </source>
</evidence>
<protein>
    <recommendedName>
        <fullName evidence="5">EF-hand domain-containing protein</fullName>
    </recommendedName>
</protein>
<comment type="caution">
    <text evidence="6">The sequence shown here is derived from an EMBL/GenBank/DDBJ whole genome shotgun (WGS) entry which is preliminary data.</text>
</comment>
<dbReference type="EMBL" id="JAINUF010000003">
    <property type="protein sequence ID" value="KAJ8368303.1"/>
    <property type="molecule type" value="Genomic_DNA"/>
</dbReference>
<evidence type="ECO:0000256" key="2">
    <source>
        <dbReference type="ARBA" id="ARBA00022737"/>
    </source>
</evidence>
<evidence type="ECO:0000313" key="6">
    <source>
        <dbReference type="EMBL" id="KAJ8368303.1"/>
    </source>
</evidence>
<dbReference type="SUPFAM" id="SSF47473">
    <property type="entry name" value="EF-hand"/>
    <property type="match status" value="1"/>
</dbReference>
<feature type="compositionally biased region" description="Polar residues" evidence="4">
    <location>
        <begin position="54"/>
        <end position="70"/>
    </location>
</feature>
<reference evidence="6" key="1">
    <citation type="journal article" date="2023" name="Science">
        <title>Genome structures resolve the early diversification of teleost fishes.</title>
        <authorList>
            <person name="Parey E."/>
            <person name="Louis A."/>
            <person name="Montfort J."/>
            <person name="Bouchez O."/>
            <person name="Roques C."/>
            <person name="Iampietro C."/>
            <person name="Lluch J."/>
            <person name="Castinel A."/>
            <person name="Donnadieu C."/>
            <person name="Desvignes T."/>
            <person name="Floi Bucao C."/>
            <person name="Jouanno E."/>
            <person name="Wen M."/>
            <person name="Mejri S."/>
            <person name="Dirks R."/>
            <person name="Jansen H."/>
            <person name="Henkel C."/>
            <person name="Chen W.J."/>
            <person name="Zahm M."/>
            <person name="Cabau C."/>
            <person name="Klopp C."/>
            <person name="Thompson A.W."/>
            <person name="Robinson-Rechavi M."/>
            <person name="Braasch I."/>
            <person name="Lecointre G."/>
            <person name="Bobe J."/>
            <person name="Postlethwait J.H."/>
            <person name="Berthelot C."/>
            <person name="Roest Crollius H."/>
            <person name="Guiguen Y."/>
        </authorList>
    </citation>
    <scope>NUCLEOTIDE SEQUENCE</scope>
    <source>
        <strain evidence="6">WJC10195</strain>
    </source>
</reference>
<dbReference type="SMART" id="SM00054">
    <property type="entry name" value="EFh"/>
    <property type="match status" value="2"/>
</dbReference>
<keyword evidence="2" id="KW-0677">Repeat</keyword>
<feature type="compositionally biased region" description="Basic and acidic residues" evidence="4">
    <location>
        <begin position="43"/>
        <end position="53"/>
    </location>
</feature>
<sequence length="185" mass="20489">MAVEINSWDSPEDQIDLALAVTSEKPTTASSLSKAHSVVPEQQLEKAQADVNKKTANVSPEASSEDSINNGAVSITPPDFVMGLSTLLRGSVPEKLQWTFNLYDINRDGYISKEEMTQIVSAIYDMMGKYTYPALKGDVPRATCGCFFEKMDKNKDGVVTLEEFILACQEDDTMMRSLQLFENVM</sequence>
<dbReference type="GO" id="GO:0005509">
    <property type="term" value="F:calcium ion binding"/>
    <property type="evidence" value="ECO:0007669"/>
    <property type="project" value="InterPro"/>
</dbReference>
<dbReference type="PANTHER" id="PTHR23055:SF89">
    <property type="entry name" value="KV CHANNEL INTERACTING PROTEIN 1 B ISOFORM X1"/>
    <property type="match status" value="1"/>
</dbReference>
<accession>A0A9Q1FV41</accession>
<dbReference type="PRINTS" id="PR00450">
    <property type="entry name" value="RECOVERIN"/>
</dbReference>
<evidence type="ECO:0000259" key="5">
    <source>
        <dbReference type="PROSITE" id="PS50222"/>
    </source>
</evidence>
<dbReference type="PROSITE" id="PS50222">
    <property type="entry name" value="EF_HAND_2"/>
    <property type="match status" value="2"/>
</dbReference>
<gene>
    <name evidence="6" type="ORF">SKAU_G00083310</name>
</gene>
<dbReference type="GO" id="GO:0044325">
    <property type="term" value="F:transmembrane transporter binding"/>
    <property type="evidence" value="ECO:0007669"/>
    <property type="project" value="TreeGrafter"/>
</dbReference>
<dbReference type="Pfam" id="PF13499">
    <property type="entry name" value="EF-hand_7"/>
    <property type="match status" value="1"/>
</dbReference>
<dbReference type="InterPro" id="IPR028846">
    <property type="entry name" value="Recoverin"/>
</dbReference>